<comment type="caution">
    <text evidence="1">The sequence shown here is derived from an EMBL/GenBank/DDBJ whole genome shotgun (WGS) entry which is preliminary data.</text>
</comment>
<name>A0ABQ5CVA3_9ASTR</name>
<protein>
    <submittedName>
        <fullName evidence="1">Uncharacterized protein</fullName>
    </submittedName>
</protein>
<dbReference type="Proteomes" id="UP001151760">
    <property type="component" value="Unassembled WGS sequence"/>
</dbReference>
<evidence type="ECO:0000313" key="2">
    <source>
        <dbReference type="Proteomes" id="UP001151760"/>
    </source>
</evidence>
<sequence>MDKVHRWLRVGVNKGRHKSSRNMQTTRPNTFCIPSPPVSFPVWCILESHNSFSLSVDPREPEPDGRSSFPARLMPWFHLSIFIVVLTEVFETNRRVGISRSGSMICKWHVFKSSGGKHGSSYRQSFASGVAWHDQASMRSKDALGVILGVMYHDLYFGGKNLIEIENVGLTFAQVLSKAHREGEDPIRASKGRPSNRKGGYVIIKYLKDVKKRKKSKSAKQKEKFEWKPTGQIFKTVGLKWIPTGRIANLVGEQFPLSGNTSTIVIPPGQTLTTTVIPVDEPLDMPMPGNPSLDHS</sequence>
<evidence type="ECO:0000313" key="1">
    <source>
        <dbReference type="EMBL" id="GJT30213.1"/>
    </source>
</evidence>
<dbReference type="EMBL" id="BQNB010014606">
    <property type="protein sequence ID" value="GJT30213.1"/>
    <property type="molecule type" value="Genomic_DNA"/>
</dbReference>
<gene>
    <name evidence="1" type="ORF">Tco_0910488</name>
</gene>
<reference evidence="1" key="1">
    <citation type="journal article" date="2022" name="Int. J. Mol. Sci.">
        <title>Draft Genome of Tanacetum Coccineum: Genomic Comparison of Closely Related Tanacetum-Family Plants.</title>
        <authorList>
            <person name="Yamashiro T."/>
            <person name="Shiraishi A."/>
            <person name="Nakayama K."/>
            <person name="Satake H."/>
        </authorList>
    </citation>
    <scope>NUCLEOTIDE SEQUENCE</scope>
</reference>
<accession>A0ABQ5CVA3</accession>
<organism evidence="1 2">
    <name type="scientific">Tanacetum coccineum</name>
    <dbReference type="NCBI Taxonomy" id="301880"/>
    <lineage>
        <taxon>Eukaryota</taxon>
        <taxon>Viridiplantae</taxon>
        <taxon>Streptophyta</taxon>
        <taxon>Embryophyta</taxon>
        <taxon>Tracheophyta</taxon>
        <taxon>Spermatophyta</taxon>
        <taxon>Magnoliopsida</taxon>
        <taxon>eudicotyledons</taxon>
        <taxon>Gunneridae</taxon>
        <taxon>Pentapetalae</taxon>
        <taxon>asterids</taxon>
        <taxon>campanulids</taxon>
        <taxon>Asterales</taxon>
        <taxon>Asteraceae</taxon>
        <taxon>Asteroideae</taxon>
        <taxon>Anthemideae</taxon>
        <taxon>Anthemidinae</taxon>
        <taxon>Tanacetum</taxon>
    </lineage>
</organism>
<proteinExistence type="predicted"/>
<keyword evidence="2" id="KW-1185">Reference proteome</keyword>
<reference evidence="1" key="2">
    <citation type="submission" date="2022-01" db="EMBL/GenBank/DDBJ databases">
        <authorList>
            <person name="Yamashiro T."/>
            <person name="Shiraishi A."/>
            <person name="Satake H."/>
            <person name="Nakayama K."/>
        </authorList>
    </citation>
    <scope>NUCLEOTIDE SEQUENCE</scope>
</reference>